<sequence length="61" mass="6151">MNFLNIFVFVAVILAAFTAQTEGKRKGGGGGGNRGHAWRAGSHVAGAAVQGVAAEAVRQIG</sequence>
<dbReference type="EnsemblMetazoa" id="SCAU016899-RA">
    <property type="protein sequence ID" value="SCAU016899-PA"/>
    <property type="gene ID" value="SCAU016899"/>
</dbReference>
<dbReference type="Pfam" id="PF10917">
    <property type="entry name" value="Fungus-induced"/>
    <property type="match status" value="1"/>
</dbReference>
<evidence type="ECO:0000313" key="3">
    <source>
        <dbReference type="Proteomes" id="UP000095300"/>
    </source>
</evidence>
<proteinExistence type="predicted"/>
<dbReference type="InterPro" id="IPR024415">
    <property type="entry name" value="Fungus-induced"/>
</dbReference>
<dbReference type="AlphaFoldDB" id="A0A2Y9D4K3"/>
<evidence type="ECO:0000313" key="2">
    <source>
        <dbReference type="EnsemblMetazoa" id="SCAU016899-PA"/>
    </source>
</evidence>
<protein>
    <submittedName>
        <fullName evidence="2">Uncharacterized protein</fullName>
    </submittedName>
</protein>
<dbReference type="VEuPathDB" id="VectorBase:SCAU016899"/>
<keyword evidence="1" id="KW-0732">Signal</keyword>
<reference evidence="2" key="1">
    <citation type="submission" date="2020-05" db="UniProtKB">
        <authorList>
            <consortium name="EnsemblMetazoa"/>
        </authorList>
    </citation>
    <scope>IDENTIFICATION</scope>
    <source>
        <strain evidence="2">USDA</strain>
    </source>
</reference>
<dbReference type="Proteomes" id="UP000095300">
    <property type="component" value="Unassembled WGS sequence"/>
</dbReference>
<feature type="signal peptide" evidence="1">
    <location>
        <begin position="1"/>
        <end position="23"/>
    </location>
</feature>
<evidence type="ECO:0000256" key="1">
    <source>
        <dbReference type="SAM" id="SignalP"/>
    </source>
</evidence>
<feature type="chain" id="PRO_5015963690" evidence="1">
    <location>
        <begin position="24"/>
        <end position="61"/>
    </location>
</feature>
<keyword evidence="3" id="KW-1185">Reference proteome</keyword>
<organism evidence="2 3">
    <name type="scientific">Stomoxys calcitrans</name>
    <name type="common">Stable fly</name>
    <name type="synonym">Conops calcitrans</name>
    <dbReference type="NCBI Taxonomy" id="35570"/>
    <lineage>
        <taxon>Eukaryota</taxon>
        <taxon>Metazoa</taxon>
        <taxon>Ecdysozoa</taxon>
        <taxon>Arthropoda</taxon>
        <taxon>Hexapoda</taxon>
        <taxon>Insecta</taxon>
        <taxon>Pterygota</taxon>
        <taxon>Neoptera</taxon>
        <taxon>Endopterygota</taxon>
        <taxon>Diptera</taxon>
        <taxon>Brachycera</taxon>
        <taxon>Muscomorpha</taxon>
        <taxon>Muscoidea</taxon>
        <taxon>Muscidae</taxon>
        <taxon>Stomoxys</taxon>
    </lineage>
</organism>
<accession>A0A2Y9D4K3</accession>
<name>A0A2Y9D4K3_STOCA</name>